<accession>A0ABY3RL20</accession>
<dbReference type="Proteomes" id="UP001431010">
    <property type="component" value="Chromosome"/>
</dbReference>
<gene>
    <name evidence="1" type="ORF">LQG66_17430</name>
</gene>
<organism evidence="1 2">
    <name type="scientific">Bradyrhizobium ontarionense</name>
    <dbReference type="NCBI Taxonomy" id="2898149"/>
    <lineage>
        <taxon>Bacteria</taxon>
        <taxon>Pseudomonadati</taxon>
        <taxon>Pseudomonadota</taxon>
        <taxon>Alphaproteobacteria</taxon>
        <taxon>Hyphomicrobiales</taxon>
        <taxon>Nitrobacteraceae</taxon>
        <taxon>Bradyrhizobium</taxon>
    </lineage>
</organism>
<protein>
    <submittedName>
        <fullName evidence="1">Uncharacterized protein</fullName>
    </submittedName>
</protein>
<evidence type="ECO:0000313" key="1">
    <source>
        <dbReference type="EMBL" id="UFZ07969.1"/>
    </source>
</evidence>
<proteinExistence type="predicted"/>
<reference evidence="1" key="1">
    <citation type="journal article" date="2024" name="Antonie Van Leeuwenhoek">
        <title>Bradyrhizobium ontarionense sp. nov., a novel bacterial symbiont isolated from Aeschynomene indica (Indian jointvetch), harbours photosynthesis, nitrogen fixation and nitrous oxide (N2O) reductase genes.</title>
        <authorList>
            <person name="Bromfield E.S.P."/>
            <person name="Cloutier S."/>
        </authorList>
    </citation>
    <scope>NUCLEOTIDE SEQUENCE</scope>
    <source>
        <strain evidence="1">A19</strain>
    </source>
</reference>
<sequence length="64" mass="6873">MRLSVVAWRDVAPSPLSPFVARGDGDEAIAVRRIACSRQKTASLMQHSILNLDRAGVATRIPSG</sequence>
<dbReference type="RefSeq" id="WP_231327418.1">
    <property type="nucleotide sequence ID" value="NZ_CP088156.1"/>
</dbReference>
<evidence type="ECO:0000313" key="2">
    <source>
        <dbReference type="Proteomes" id="UP001431010"/>
    </source>
</evidence>
<name>A0ABY3RL20_9BRAD</name>
<keyword evidence="2" id="KW-1185">Reference proteome</keyword>
<dbReference type="EMBL" id="CP088156">
    <property type="protein sequence ID" value="UFZ07969.1"/>
    <property type="molecule type" value="Genomic_DNA"/>
</dbReference>